<name>A0A455TA83_9GAMM</name>
<evidence type="ECO:0000256" key="1">
    <source>
        <dbReference type="ARBA" id="ARBA00022490"/>
    </source>
</evidence>
<evidence type="ECO:0000256" key="2">
    <source>
        <dbReference type="ARBA" id="ARBA00022598"/>
    </source>
</evidence>
<keyword evidence="4 8" id="KW-0547">Nucleotide-binding</keyword>
<comment type="cofactor">
    <cofactor evidence="8">
        <name>Mg(2+)</name>
        <dbReference type="ChEBI" id="CHEBI:18420"/>
    </cofactor>
</comment>
<dbReference type="OrthoDB" id="9802097at2"/>
<comment type="function">
    <text evidence="8">Catalyzes a mechanistically unusual reaction, the ATP-dependent insertion of CO2 between the N7 and N8 nitrogen atoms of 7,8-diaminopelargonic acid (DAPA, also called 7,8-diammoniononanoate) to form a ureido ring.</text>
</comment>
<keyword evidence="1 8" id="KW-0963">Cytoplasm</keyword>
<dbReference type="FunFam" id="3.40.50.300:FF:000292">
    <property type="entry name" value="ATP-dependent dethiobiotin synthetase BioD"/>
    <property type="match status" value="1"/>
</dbReference>
<keyword evidence="2 8" id="KW-0436">Ligase</keyword>
<dbReference type="Gene3D" id="3.40.50.300">
    <property type="entry name" value="P-loop containing nucleotide triphosphate hydrolases"/>
    <property type="match status" value="1"/>
</dbReference>
<dbReference type="RefSeq" id="WP_158344857.1">
    <property type="nucleotide sequence ID" value="NZ_AP019379.1"/>
</dbReference>
<dbReference type="UniPathway" id="UPA00078">
    <property type="reaction ID" value="UER00161"/>
</dbReference>
<dbReference type="SUPFAM" id="SSF52540">
    <property type="entry name" value="P-loop containing nucleoside triphosphate hydrolases"/>
    <property type="match status" value="1"/>
</dbReference>
<comment type="subunit">
    <text evidence="8">Homodimer.</text>
</comment>
<comment type="pathway">
    <text evidence="8">Cofactor biosynthesis; biotin biosynthesis; biotin from 7,8-diaminononanoate: step 1/2.</text>
</comment>
<feature type="binding site" evidence="8">
    <location>
        <position position="43"/>
    </location>
    <ligand>
        <name>substrate</name>
    </ligand>
</feature>
<evidence type="ECO:0000256" key="5">
    <source>
        <dbReference type="ARBA" id="ARBA00022756"/>
    </source>
</evidence>
<feature type="binding site" evidence="8">
    <location>
        <position position="57"/>
    </location>
    <ligand>
        <name>ATP</name>
        <dbReference type="ChEBI" id="CHEBI:30616"/>
    </ligand>
</feature>
<keyword evidence="10" id="KW-1185">Reference proteome</keyword>
<dbReference type="EMBL" id="AP019379">
    <property type="protein sequence ID" value="BBI01238.1"/>
    <property type="molecule type" value="Genomic_DNA"/>
</dbReference>
<evidence type="ECO:0000256" key="3">
    <source>
        <dbReference type="ARBA" id="ARBA00022723"/>
    </source>
</evidence>
<proteinExistence type="inferred from homology"/>
<dbReference type="GO" id="GO:0009102">
    <property type="term" value="P:biotin biosynthetic process"/>
    <property type="evidence" value="ECO:0007669"/>
    <property type="project" value="UniProtKB-UniRule"/>
</dbReference>
<comment type="caution">
    <text evidence="8">Lacks conserved residue(s) required for the propagation of feature annotation.</text>
</comment>
<evidence type="ECO:0000256" key="7">
    <source>
        <dbReference type="ARBA" id="ARBA00022842"/>
    </source>
</evidence>
<dbReference type="Pfam" id="PF13500">
    <property type="entry name" value="AAA_26"/>
    <property type="match status" value="1"/>
</dbReference>
<evidence type="ECO:0000313" key="9">
    <source>
        <dbReference type="EMBL" id="BBI01238.1"/>
    </source>
</evidence>
<feature type="binding site" evidence="8">
    <location>
        <begin position="14"/>
        <end position="19"/>
    </location>
    <ligand>
        <name>ATP</name>
        <dbReference type="ChEBI" id="CHEBI:30616"/>
    </ligand>
</feature>
<dbReference type="PANTHER" id="PTHR43210:SF5">
    <property type="entry name" value="DETHIOBIOTIN SYNTHETASE"/>
    <property type="match status" value="1"/>
</dbReference>
<keyword evidence="7 8" id="KW-0460">Magnesium</keyword>
<feature type="binding site" evidence="8">
    <location>
        <position position="18"/>
    </location>
    <ligand>
        <name>Mg(2+)</name>
        <dbReference type="ChEBI" id="CHEBI:18420"/>
    </ligand>
</feature>
<feature type="binding site" evidence="8">
    <location>
        <begin position="118"/>
        <end position="121"/>
    </location>
    <ligand>
        <name>ATP</name>
        <dbReference type="ChEBI" id="CHEBI:30616"/>
    </ligand>
</feature>
<dbReference type="AlphaFoldDB" id="A0A455TA83"/>
<dbReference type="GO" id="GO:0042803">
    <property type="term" value="F:protein homodimerization activity"/>
    <property type="evidence" value="ECO:0007669"/>
    <property type="project" value="UniProtKB-ARBA"/>
</dbReference>
<dbReference type="PANTHER" id="PTHR43210">
    <property type="entry name" value="DETHIOBIOTIN SYNTHETASE"/>
    <property type="match status" value="1"/>
</dbReference>
<evidence type="ECO:0000313" key="10">
    <source>
        <dbReference type="Proteomes" id="UP000317544"/>
    </source>
</evidence>
<dbReference type="HAMAP" id="MF_00336">
    <property type="entry name" value="BioD"/>
    <property type="match status" value="1"/>
</dbReference>
<dbReference type="InterPro" id="IPR004472">
    <property type="entry name" value="DTB_synth_BioD"/>
</dbReference>
<dbReference type="InterPro" id="IPR027417">
    <property type="entry name" value="P-loop_NTPase"/>
</dbReference>
<dbReference type="GO" id="GO:0004141">
    <property type="term" value="F:dethiobiotin synthase activity"/>
    <property type="evidence" value="ECO:0007669"/>
    <property type="project" value="UniProtKB-UniRule"/>
</dbReference>
<evidence type="ECO:0000256" key="4">
    <source>
        <dbReference type="ARBA" id="ARBA00022741"/>
    </source>
</evidence>
<feature type="binding site" evidence="8">
    <location>
        <position position="118"/>
    </location>
    <ligand>
        <name>Mg(2+)</name>
        <dbReference type="ChEBI" id="CHEBI:18420"/>
    </ligand>
</feature>
<evidence type="ECO:0000256" key="6">
    <source>
        <dbReference type="ARBA" id="ARBA00022840"/>
    </source>
</evidence>
<dbReference type="CDD" id="cd03109">
    <property type="entry name" value="DTBS"/>
    <property type="match status" value="1"/>
</dbReference>
<feature type="binding site" evidence="8">
    <location>
        <begin position="178"/>
        <end position="179"/>
    </location>
    <ligand>
        <name>ATP</name>
        <dbReference type="ChEBI" id="CHEBI:30616"/>
    </ligand>
</feature>
<comment type="catalytic activity">
    <reaction evidence="8">
        <text>(7R,8S)-7,8-diammoniononanoate + CO2 + ATP = (4R,5S)-dethiobiotin + ADP + phosphate + 3 H(+)</text>
        <dbReference type="Rhea" id="RHEA:15805"/>
        <dbReference type="ChEBI" id="CHEBI:15378"/>
        <dbReference type="ChEBI" id="CHEBI:16526"/>
        <dbReference type="ChEBI" id="CHEBI:30616"/>
        <dbReference type="ChEBI" id="CHEBI:43474"/>
        <dbReference type="ChEBI" id="CHEBI:149469"/>
        <dbReference type="ChEBI" id="CHEBI:149473"/>
        <dbReference type="ChEBI" id="CHEBI:456216"/>
        <dbReference type="EC" id="6.3.3.3"/>
    </reaction>
</comment>
<gene>
    <name evidence="8 9" type="primary">bioD</name>
    <name evidence="9" type="ORF">BUCNMO_228</name>
</gene>
<dbReference type="PIRSF" id="PIRSF006755">
    <property type="entry name" value="DTB_synth"/>
    <property type="match status" value="1"/>
</dbReference>
<reference evidence="9 10" key="1">
    <citation type="journal article" date="2019" name="Proc. Natl. Acad. Sci. U.S.A.">
        <title>Exaggeration and cooption of innate immunity for social defense.</title>
        <authorList>
            <person name="Kutsukake M."/>
            <person name="Moriyama M."/>
            <person name="Shigenobu S."/>
            <person name="Meng X.-Y."/>
            <person name="Nikoh N."/>
            <person name="Noda C."/>
            <person name="Kobayashi S."/>
            <person name="Fukatsu T."/>
        </authorList>
    </citation>
    <scope>NUCLEOTIDE SEQUENCE [LARGE SCALE GENOMIC DNA]</scope>
    <source>
        <strain evidence="9 10">Nmo</strain>
    </source>
</reference>
<accession>A0A455TA83</accession>
<feature type="active site" evidence="8">
    <location>
        <position position="39"/>
    </location>
</feature>
<keyword evidence="6 8" id="KW-0067">ATP-binding</keyword>
<comment type="similarity">
    <text evidence="8">Belongs to the dethiobiotin synthetase family.</text>
</comment>
<dbReference type="GO" id="GO:0000287">
    <property type="term" value="F:magnesium ion binding"/>
    <property type="evidence" value="ECO:0007669"/>
    <property type="project" value="UniProtKB-UniRule"/>
</dbReference>
<dbReference type="GO" id="GO:0005829">
    <property type="term" value="C:cytosol"/>
    <property type="evidence" value="ECO:0007669"/>
    <property type="project" value="TreeGrafter"/>
</dbReference>
<comment type="subcellular location">
    <subcellularLocation>
        <location evidence="8">Cytoplasm</location>
    </subcellularLocation>
</comment>
<dbReference type="Proteomes" id="UP000317544">
    <property type="component" value="Chromosome"/>
</dbReference>
<dbReference type="GO" id="GO:0005524">
    <property type="term" value="F:ATP binding"/>
    <property type="evidence" value="ECO:0007669"/>
    <property type="project" value="UniProtKB-UniRule"/>
</dbReference>
<keyword evidence="3 8" id="KW-0479">Metal-binding</keyword>
<organism evidence="9 10">
    <name type="scientific">Buchnera aphidicola</name>
    <name type="common">Nipponaphis monzeni</name>
    <dbReference type="NCBI Taxonomy" id="2495405"/>
    <lineage>
        <taxon>Bacteria</taxon>
        <taxon>Pseudomonadati</taxon>
        <taxon>Pseudomonadota</taxon>
        <taxon>Gammaproteobacteria</taxon>
        <taxon>Enterobacterales</taxon>
        <taxon>Erwiniaceae</taxon>
        <taxon>Buchnera</taxon>
    </lineage>
</organism>
<feature type="binding site" evidence="8">
    <location>
        <position position="57"/>
    </location>
    <ligand>
        <name>Mg(2+)</name>
        <dbReference type="ChEBI" id="CHEBI:18420"/>
    </ligand>
</feature>
<keyword evidence="5 8" id="KW-0093">Biotin biosynthesis</keyword>
<protein>
    <recommendedName>
        <fullName evidence="8">ATP-dependent dethiobiotin synthetase BioD</fullName>
        <ecNumber evidence="8">6.3.3.3</ecNumber>
    </recommendedName>
    <alternativeName>
        <fullName evidence="8">DTB synthetase</fullName>
        <shortName evidence="8">DTBS</shortName>
    </alternativeName>
    <alternativeName>
        <fullName evidence="8">Dethiobiotin synthase</fullName>
    </alternativeName>
</protein>
<evidence type="ECO:0000256" key="8">
    <source>
        <dbReference type="HAMAP-Rule" id="MF_00336"/>
    </source>
</evidence>
<sequence length="229" mass="26230">MKKNVWFITGTDTNVGKTVVSNCILRIGIQKGYKTVGYKPVSSSKTIDLNVKNKNEDIILLKQYSNTKLPDNCLNPFRFKQEGPPHLLSIVYNQPIELDTMSEKLNLIKSKANWIVIEGAGGWYTPLTNTTTFADWVNREKLSVILVVGIKLGCINHAILTQEAITKTKVNYIGWIANHIYPYNQFSQQYINTLKMYLKSCLLGEVPYFKKKICTNKLYKMFNSFINIF</sequence>
<dbReference type="EC" id="6.3.3.3" evidence="8"/>
<dbReference type="NCBIfam" id="TIGR00347">
    <property type="entry name" value="bioD"/>
    <property type="match status" value="1"/>
</dbReference>